<dbReference type="EMBL" id="CP002199">
    <property type="protein sequence ID" value="ADN17985.1"/>
    <property type="molecule type" value="Genomic_DNA"/>
</dbReference>
<geneLocation type="plasmid" evidence="2 3">
    <name>Cy782201</name>
</geneLocation>
<dbReference type="HOGENOM" id="CLU_046116_2_0_3"/>
<dbReference type="InterPro" id="IPR038721">
    <property type="entry name" value="IS701-like_DDE_dom"/>
</dbReference>
<dbReference type="OrthoDB" id="573757at2"/>
<keyword evidence="3" id="KW-1185">Reference proteome</keyword>
<protein>
    <recommendedName>
        <fullName evidence="1">Transposase IS701-like DDE domain-containing protein</fullName>
    </recommendedName>
</protein>
<feature type="domain" description="Transposase IS701-like DDE" evidence="1">
    <location>
        <begin position="19"/>
        <end position="297"/>
    </location>
</feature>
<dbReference type="NCBIfam" id="NF041680">
    <property type="entry name" value="transp_NF041680"/>
    <property type="match status" value="1"/>
</dbReference>
<dbReference type="KEGG" id="cyj:Cyan7822_6160"/>
<dbReference type="Pfam" id="PF13546">
    <property type="entry name" value="DDE_5"/>
    <property type="match status" value="1"/>
</dbReference>
<evidence type="ECO:0000313" key="2">
    <source>
        <dbReference type="EMBL" id="ADN17985.1"/>
    </source>
</evidence>
<evidence type="ECO:0000259" key="1">
    <source>
        <dbReference type="Pfam" id="PF13546"/>
    </source>
</evidence>
<evidence type="ECO:0000313" key="3">
    <source>
        <dbReference type="Proteomes" id="UP000008206"/>
    </source>
</evidence>
<dbReference type="Proteomes" id="UP000008206">
    <property type="component" value="Plasmid Cy782201"/>
</dbReference>
<keyword evidence="2" id="KW-0614">Plasmid</keyword>
<name>E0UM05_GLOV7</name>
<reference evidence="3" key="1">
    <citation type="journal article" date="2011" name="MBio">
        <title>Novel metabolic attributes of the genus Cyanothece, comprising a group of unicellular nitrogen-fixing Cyanobacteria.</title>
        <authorList>
            <person name="Bandyopadhyay A."/>
            <person name="Elvitigala T."/>
            <person name="Welsh E."/>
            <person name="Stockel J."/>
            <person name="Liberton M."/>
            <person name="Min H."/>
            <person name="Sherman L.A."/>
            <person name="Pakrasi H.B."/>
        </authorList>
    </citation>
    <scope>NUCLEOTIDE SEQUENCE [LARGE SCALE GENOMIC DNA]</scope>
    <source>
        <strain evidence="3">PCC 7822</strain>
        <plasmid evidence="3">Cy782201</plasmid>
    </source>
</reference>
<organism evidence="2 3">
    <name type="scientific">Gloeothece verrucosa (strain PCC 7822)</name>
    <name type="common">Cyanothece sp. (strain PCC 7822)</name>
    <dbReference type="NCBI Taxonomy" id="497965"/>
    <lineage>
        <taxon>Bacteria</taxon>
        <taxon>Bacillati</taxon>
        <taxon>Cyanobacteriota</taxon>
        <taxon>Cyanophyceae</taxon>
        <taxon>Oscillatoriophycideae</taxon>
        <taxon>Chroococcales</taxon>
        <taxon>Aphanothecaceae</taxon>
        <taxon>Gloeothece</taxon>
        <taxon>Gloeothece verrucosa</taxon>
    </lineage>
</organism>
<gene>
    <name evidence="2" type="ordered locus">Cyan7822_6160</name>
</gene>
<sequence>MKNQEIEKIISEFSRWRENLYNGLNARKETLIELIDALSSNQQAASVVELSLNPLFRRDYNSLYKGIQEFLPHQNEKSYLEQINRLFDAAFLTINQEKSRNYNLLGIDTTPYPRAYSATLADRTFIHSPNPIKGNKPISIGHTYSVVCALPDRNLTGNVPWVVPLSGERLQSQEKATHVANQQLKKIIKNSLFPAKQLSVLVVDSLYSQRDFIGEQVQHENLIPITRVRSNRVFYRQFISQKGDSPSSGHPRWYGDKFDLKDETTWTNPDEVSQCFFTTKKNRHLTVTISAWQQMLMRGTKNYKMNQHPFTLLQILVKDEAENLIWQPMWLIVIGQNRHQLSLVDCYQSYRQRYDMEHFFRFGKQRLLMTAYSTPDVEHEENWFKLTLLAYVNLWAARHLTTILPRPWEQYLKTNESEKITPSLVQRDFRRIISTLGTFASSPKRRGYSCGRIKGYKQELRTRHQVIKKTQKNQLSKVTTS</sequence>
<dbReference type="RefSeq" id="WP_013334735.1">
    <property type="nucleotide sequence ID" value="NC_014533.1"/>
</dbReference>
<accession>E0UM05</accession>
<proteinExistence type="predicted"/>
<dbReference type="AlphaFoldDB" id="E0UM05"/>